<dbReference type="AlphaFoldDB" id="A0A367YT15"/>
<evidence type="ECO:0000256" key="2">
    <source>
        <dbReference type="ARBA" id="ARBA00023150"/>
    </source>
</evidence>
<proteinExistence type="inferred from homology"/>
<feature type="active site" description="Cysteine persulfide intermediate" evidence="3">
    <location>
        <position position="115"/>
    </location>
</feature>
<accession>A0A367YT15</accession>
<evidence type="ECO:0000313" key="6">
    <source>
        <dbReference type="Proteomes" id="UP000252770"/>
    </source>
</evidence>
<dbReference type="HAMAP" id="MF_00187">
    <property type="entry name" value="FdhD"/>
    <property type="match status" value="1"/>
</dbReference>
<dbReference type="GO" id="GO:0005737">
    <property type="term" value="C:cytoplasm"/>
    <property type="evidence" value="ECO:0007669"/>
    <property type="project" value="UniProtKB-SubCell"/>
</dbReference>
<dbReference type="PIRSF" id="PIRSF015626">
    <property type="entry name" value="FdhD"/>
    <property type="match status" value="1"/>
</dbReference>
<dbReference type="Gene3D" id="3.10.20.10">
    <property type="match status" value="1"/>
</dbReference>
<dbReference type="SUPFAM" id="SSF53927">
    <property type="entry name" value="Cytidine deaminase-like"/>
    <property type="match status" value="1"/>
</dbReference>
<dbReference type="NCBIfam" id="NF001943">
    <property type="entry name" value="PRK00724.1-2"/>
    <property type="match status" value="1"/>
</dbReference>
<keyword evidence="1 3" id="KW-0963">Cytoplasm</keyword>
<dbReference type="NCBIfam" id="TIGR00129">
    <property type="entry name" value="fdhD_narQ"/>
    <property type="match status" value="1"/>
</dbReference>
<dbReference type="Gene3D" id="3.40.140.10">
    <property type="entry name" value="Cytidine Deaminase, domain 2"/>
    <property type="match status" value="1"/>
</dbReference>
<name>A0A367YT15_9ACTN</name>
<dbReference type="GO" id="GO:0016783">
    <property type="term" value="F:sulfurtransferase activity"/>
    <property type="evidence" value="ECO:0007669"/>
    <property type="project" value="InterPro"/>
</dbReference>
<dbReference type="InterPro" id="IPR016193">
    <property type="entry name" value="Cytidine_deaminase-like"/>
</dbReference>
<evidence type="ECO:0000313" key="5">
    <source>
        <dbReference type="EMBL" id="RCK68948.1"/>
    </source>
</evidence>
<organism evidence="5 6">
    <name type="scientific">Desertihabitans brevis</name>
    <dbReference type="NCBI Taxonomy" id="2268447"/>
    <lineage>
        <taxon>Bacteria</taxon>
        <taxon>Bacillati</taxon>
        <taxon>Actinomycetota</taxon>
        <taxon>Actinomycetes</taxon>
        <taxon>Propionibacteriales</taxon>
        <taxon>Propionibacteriaceae</taxon>
        <taxon>Desertihabitans</taxon>
    </lineage>
</organism>
<keyword evidence="5" id="KW-0808">Transferase</keyword>
<dbReference type="Pfam" id="PF02634">
    <property type="entry name" value="FdhD-NarQ"/>
    <property type="match status" value="1"/>
</dbReference>
<gene>
    <name evidence="3" type="primary">fdhD</name>
    <name evidence="5" type="ORF">DT076_13620</name>
</gene>
<protein>
    <recommendedName>
        <fullName evidence="3">Sulfur carrier protein FdhD</fullName>
    </recommendedName>
</protein>
<dbReference type="RefSeq" id="WP_114127234.1">
    <property type="nucleotide sequence ID" value="NZ_QOUI01000008.1"/>
</dbReference>
<comment type="caution">
    <text evidence="3">Lacks conserved residue(s) required for the propagation of feature annotation.</text>
</comment>
<keyword evidence="2 3" id="KW-0501">Molybdenum cofactor biosynthesis</keyword>
<comment type="function">
    <text evidence="3">Required for formate dehydrogenase (FDH) activity. Acts as a sulfur carrier protein that transfers sulfur from IscS to the molybdenum cofactor prior to its insertion into FDH.</text>
</comment>
<comment type="similarity">
    <text evidence="3">Belongs to the FdhD family.</text>
</comment>
<dbReference type="EMBL" id="QOUI01000008">
    <property type="protein sequence ID" value="RCK68948.1"/>
    <property type="molecule type" value="Genomic_DNA"/>
</dbReference>
<dbReference type="PANTHER" id="PTHR30592:SF1">
    <property type="entry name" value="SULFUR CARRIER PROTEIN FDHD"/>
    <property type="match status" value="1"/>
</dbReference>
<comment type="subcellular location">
    <subcellularLocation>
        <location evidence="3">Cytoplasm</location>
    </subcellularLocation>
</comment>
<feature type="compositionally biased region" description="Basic residues" evidence="4">
    <location>
        <begin position="1"/>
        <end position="12"/>
    </location>
</feature>
<reference evidence="5 6" key="1">
    <citation type="submission" date="2018-07" db="EMBL/GenBank/DDBJ databases">
        <title>Desertimonas flava gen. nov. sp. nov.</title>
        <authorList>
            <person name="Liu S."/>
        </authorList>
    </citation>
    <scope>NUCLEOTIDE SEQUENCE [LARGE SCALE GENOMIC DNA]</scope>
    <source>
        <strain evidence="5 6">16Sb5-5</strain>
    </source>
</reference>
<dbReference type="GO" id="GO:0006777">
    <property type="term" value="P:Mo-molybdopterin cofactor biosynthetic process"/>
    <property type="evidence" value="ECO:0007669"/>
    <property type="project" value="UniProtKB-UniRule"/>
</dbReference>
<evidence type="ECO:0000256" key="1">
    <source>
        <dbReference type="ARBA" id="ARBA00022490"/>
    </source>
</evidence>
<sequence length="279" mass="29754">MVRATTRRRVRRLSLDGTDRSGPDTLAGEQPLEIALSGEPWVVTMRTPGHDFDLVLGLLHAEGIVVDAAEVATMSYRGGVDPDGSRSFNHLDARLAPGVRRPASTERAVYTSSSCGACGTASMEAVTKLSRFDVAADPVRVPLAEVLGWTDRLREAQQMFDRTGGVHAAGLFRIGPDRSSELLCVREDVGRHNAVDKIIGWALREGMLPLSGCALQLSGRVSFELVQKAHLAGIPLVAAVSAPSSLAVEHAAESGVTVVGFSRGRSCNVYSRPERITTG</sequence>
<dbReference type="GO" id="GO:0097163">
    <property type="term" value="F:sulfur carrier activity"/>
    <property type="evidence" value="ECO:0007669"/>
    <property type="project" value="UniProtKB-UniRule"/>
</dbReference>
<evidence type="ECO:0000256" key="3">
    <source>
        <dbReference type="HAMAP-Rule" id="MF_00187"/>
    </source>
</evidence>
<evidence type="ECO:0000256" key="4">
    <source>
        <dbReference type="SAM" id="MobiDB-lite"/>
    </source>
</evidence>
<comment type="caution">
    <text evidence="5">The sequence shown here is derived from an EMBL/GenBank/DDBJ whole genome shotgun (WGS) entry which is preliminary data.</text>
</comment>
<dbReference type="PANTHER" id="PTHR30592">
    <property type="entry name" value="FORMATE DEHYDROGENASE"/>
    <property type="match status" value="1"/>
</dbReference>
<dbReference type="Proteomes" id="UP000252770">
    <property type="component" value="Unassembled WGS sequence"/>
</dbReference>
<keyword evidence="6" id="KW-1185">Reference proteome</keyword>
<feature type="compositionally biased region" description="Basic and acidic residues" evidence="4">
    <location>
        <begin position="13"/>
        <end position="22"/>
    </location>
</feature>
<feature type="region of interest" description="Disordered" evidence="4">
    <location>
        <begin position="1"/>
        <end position="27"/>
    </location>
</feature>
<dbReference type="InterPro" id="IPR003786">
    <property type="entry name" value="FdhD"/>
</dbReference>